<reference evidence="1" key="1">
    <citation type="submission" date="2023-03" db="EMBL/GenBank/DDBJ databases">
        <title>Massive genome expansion in bonnet fungi (Mycena s.s.) driven by repeated elements and novel gene families across ecological guilds.</title>
        <authorList>
            <consortium name="Lawrence Berkeley National Laboratory"/>
            <person name="Harder C.B."/>
            <person name="Miyauchi S."/>
            <person name="Viragh M."/>
            <person name="Kuo A."/>
            <person name="Thoen E."/>
            <person name="Andreopoulos B."/>
            <person name="Lu D."/>
            <person name="Skrede I."/>
            <person name="Drula E."/>
            <person name="Henrissat B."/>
            <person name="Morin E."/>
            <person name="Kohler A."/>
            <person name="Barry K."/>
            <person name="LaButti K."/>
            <person name="Morin E."/>
            <person name="Salamov A."/>
            <person name="Lipzen A."/>
            <person name="Mereny Z."/>
            <person name="Hegedus B."/>
            <person name="Baldrian P."/>
            <person name="Stursova M."/>
            <person name="Weitz H."/>
            <person name="Taylor A."/>
            <person name="Grigoriev I.V."/>
            <person name="Nagy L.G."/>
            <person name="Martin F."/>
            <person name="Kauserud H."/>
        </authorList>
    </citation>
    <scope>NUCLEOTIDE SEQUENCE</scope>
    <source>
        <strain evidence="1">CBHHK188m</strain>
    </source>
</reference>
<evidence type="ECO:0000313" key="1">
    <source>
        <dbReference type="EMBL" id="KAJ7740027.1"/>
    </source>
</evidence>
<evidence type="ECO:0000313" key="2">
    <source>
        <dbReference type="Proteomes" id="UP001215280"/>
    </source>
</evidence>
<organism evidence="1 2">
    <name type="scientific">Mycena maculata</name>
    <dbReference type="NCBI Taxonomy" id="230809"/>
    <lineage>
        <taxon>Eukaryota</taxon>
        <taxon>Fungi</taxon>
        <taxon>Dikarya</taxon>
        <taxon>Basidiomycota</taxon>
        <taxon>Agaricomycotina</taxon>
        <taxon>Agaricomycetes</taxon>
        <taxon>Agaricomycetidae</taxon>
        <taxon>Agaricales</taxon>
        <taxon>Marasmiineae</taxon>
        <taxon>Mycenaceae</taxon>
        <taxon>Mycena</taxon>
    </lineage>
</organism>
<proteinExistence type="predicted"/>
<accession>A0AAD7ICG8</accession>
<comment type="caution">
    <text evidence="1">The sequence shown here is derived from an EMBL/GenBank/DDBJ whole genome shotgun (WGS) entry which is preliminary data.</text>
</comment>
<protein>
    <submittedName>
        <fullName evidence="1">Uncharacterized protein</fullName>
    </submittedName>
</protein>
<dbReference type="Proteomes" id="UP001215280">
    <property type="component" value="Unassembled WGS sequence"/>
</dbReference>
<sequence length="219" mass="25668">MPPPLERVWTPQLRPYPEDAAIFQDPDFAKVFEEHAATTRTRRNGQELRQKLADVLSEPRWVQFQSDWLDFTLGGEIVGLIPGDVVERCQQLFIDFIELLYKDFEKIERQTKLLGPSMNAENIVHRWLRWAIWPRRVRAQNLWPESVRCGIVTHEQAISQESVQLADWGSWWSVTKQTMDSSVGQAKETFTWGESHGRRFLDVDARKELTPRIAVWCYS</sequence>
<dbReference type="EMBL" id="JARJLG010000129">
    <property type="protein sequence ID" value="KAJ7740027.1"/>
    <property type="molecule type" value="Genomic_DNA"/>
</dbReference>
<gene>
    <name evidence="1" type="ORF">DFH07DRAFT_778556</name>
</gene>
<keyword evidence="2" id="KW-1185">Reference proteome</keyword>
<dbReference type="AlphaFoldDB" id="A0AAD7ICG8"/>
<name>A0AAD7ICG8_9AGAR</name>